<reference evidence="1" key="1">
    <citation type="submission" date="2021-03" db="EMBL/GenBank/DDBJ databases">
        <title>Evolutionary priming and transition to the ectomycorrhizal habit in an iconic lineage of mushroom-forming fungi: is preadaptation a requirement?</title>
        <authorList>
            <consortium name="DOE Joint Genome Institute"/>
            <person name="Looney B.P."/>
            <person name="Miyauchi S."/>
            <person name="Morin E."/>
            <person name="Drula E."/>
            <person name="Courty P.E."/>
            <person name="Chicoki N."/>
            <person name="Fauchery L."/>
            <person name="Kohler A."/>
            <person name="Kuo A."/>
            <person name="LaButti K."/>
            <person name="Pangilinan J."/>
            <person name="Lipzen A."/>
            <person name="Riley R."/>
            <person name="Andreopoulos W."/>
            <person name="He G."/>
            <person name="Johnson J."/>
            <person name="Barry K.W."/>
            <person name="Grigoriev I.V."/>
            <person name="Nagy L."/>
            <person name="Hibbett D."/>
            <person name="Henrissat B."/>
            <person name="Matheny P.B."/>
            <person name="Labbe J."/>
            <person name="Martin A.F."/>
        </authorList>
    </citation>
    <scope>NUCLEOTIDE SEQUENCE</scope>
    <source>
        <strain evidence="1">BPL698</strain>
    </source>
</reference>
<evidence type="ECO:0000313" key="2">
    <source>
        <dbReference type="Proteomes" id="UP001207468"/>
    </source>
</evidence>
<comment type="caution">
    <text evidence="1">The sequence shown here is derived from an EMBL/GenBank/DDBJ whole genome shotgun (WGS) entry which is preliminary data.</text>
</comment>
<proteinExistence type="predicted"/>
<accession>A0ACC0UKF4</accession>
<gene>
    <name evidence="1" type="ORF">F5148DRAFT_1146751</name>
</gene>
<name>A0ACC0UKF4_9AGAM</name>
<dbReference type="Proteomes" id="UP001207468">
    <property type="component" value="Unassembled WGS sequence"/>
</dbReference>
<dbReference type="EMBL" id="JAGFNK010000020">
    <property type="protein sequence ID" value="KAI9511587.1"/>
    <property type="molecule type" value="Genomic_DNA"/>
</dbReference>
<keyword evidence="2" id="KW-1185">Reference proteome</keyword>
<organism evidence="1 2">
    <name type="scientific">Russula earlei</name>
    <dbReference type="NCBI Taxonomy" id="71964"/>
    <lineage>
        <taxon>Eukaryota</taxon>
        <taxon>Fungi</taxon>
        <taxon>Dikarya</taxon>
        <taxon>Basidiomycota</taxon>
        <taxon>Agaricomycotina</taxon>
        <taxon>Agaricomycetes</taxon>
        <taxon>Russulales</taxon>
        <taxon>Russulaceae</taxon>
        <taxon>Russula</taxon>
    </lineage>
</organism>
<protein>
    <submittedName>
        <fullName evidence="1">Uncharacterized protein</fullName>
    </submittedName>
</protein>
<evidence type="ECO:0000313" key="1">
    <source>
        <dbReference type="EMBL" id="KAI9511587.1"/>
    </source>
</evidence>
<sequence>MSDPHSQWHGQWHGQSPSYSYGQSQSQSEDHREYLTYGYISNTFGPQPAESYQMILFKVDPRVVVAFRHHSHPGAYFVYIQPSLPSPSQLMTNNGPAWLLDYAVRDGGSVVPQQIWFPQGHGDWRRYVEQAEFHIPVFFTNADGALGVPVVNAAGGHMTLLDANQPAPLGDRTTTKIRICWPGYQPSEHQVQLRDQTPARNPVTLERLVKHVGSRVRQFLSDCMQVQSADPRWAVGYGGINVNEVMLIGVVQVSAGSWMPMLQLMERVVM</sequence>